<dbReference type="AlphaFoldDB" id="A0A7J7LHR3"/>
<accession>A0A7J7LHR3</accession>
<reference evidence="1 2" key="1">
    <citation type="journal article" date="2020" name="IScience">
        <title>Genome Sequencing of the Endangered Kingdonia uniflora (Circaeasteraceae, Ranunculales) Reveals Potential Mechanisms of Evolutionary Specialization.</title>
        <authorList>
            <person name="Sun Y."/>
            <person name="Deng T."/>
            <person name="Zhang A."/>
            <person name="Moore M.J."/>
            <person name="Landis J.B."/>
            <person name="Lin N."/>
            <person name="Zhang H."/>
            <person name="Zhang X."/>
            <person name="Huang J."/>
            <person name="Zhang X."/>
            <person name="Sun H."/>
            <person name="Wang H."/>
        </authorList>
    </citation>
    <scope>NUCLEOTIDE SEQUENCE [LARGE SCALE GENOMIC DNA]</scope>
    <source>
        <strain evidence="1">TB1705</strain>
        <tissue evidence="1">Leaf</tissue>
    </source>
</reference>
<evidence type="ECO:0000313" key="2">
    <source>
        <dbReference type="Proteomes" id="UP000541444"/>
    </source>
</evidence>
<evidence type="ECO:0000313" key="1">
    <source>
        <dbReference type="EMBL" id="KAF6142186.1"/>
    </source>
</evidence>
<keyword evidence="2" id="KW-1185">Reference proteome</keyword>
<dbReference type="Proteomes" id="UP000541444">
    <property type="component" value="Unassembled WGS sequence"/>
</dbReference>
<gene>
    <name evidence="1" type="ORF">GIB67_037104</name>
</gene>
<name>A0A7J7LHR3_9MAGN</name>
<comment type="caution">
    <text evidence="1">The sequence shown here is derived from an EMBL/GenBank/DDBJ whole genome shotgun (WGS) entry which is preliminary data.</text>
</comment>
<protein>
    <submittedName>
        <fullName evidence="1">Uncharacterized protein</fullName>
    </submittedName>
</protein>
<dbReference type="EMBL" id="JACGCM010002279">
    <property type="protein sequence ID" value="KAF6142186.1"/>
    <property type="molecule type" value="Genomic_DNA"/>
</dbReference>
<proteinExistence type="predicted"/>
<sequence>MVLLTKVRGSLYISSSSKSQLLVKFLYDQIPNISAMLWPDGAFMQLLKTPAEQQRLLQEVPKVVAEEIEIEVTIVEPPNDENEKHGDDYSPRSIILTSSEVLDESTEKRTQSIVQVITHPAGA</sequence>
<organism evidence="1 2">
    <name type="scientific">Kingdonia uniflora</name>
    <dbReference type="NCBI Taxonomy" id="39325"/>
    <lineage>
        <taxon>Eukaryota</taxon>
        <taxon>Viridiplantae</taxon>
        <taxon>Streptophyta</taxon>
        <taxon>Embryophyta</taxon>
        <taxon>Tracheophyta</taxon>
        <taxon>Spermatophyta</taxon>
        <taxon>Magnoliopsida</taxon>
        <taxon>Ranunculales</taxon>
        <taxon>Circaeasteraceae</taxon>
        <taxon>Kingdonia</taxon>
    </lineage>
</organism>